<name>A0A8S0T1Z5_OLEEU</name>
<dbReference type="GO" id="GO:0007094">
    <property type="term" value="P:mitotic spindle assembly checkpoint signaling"/>
    <property type="evidence" value="ECO:0007669"/>
    <property type="project" value="InterPro"/>
</dbReference>
<keyword evidence="4" id="KW-1185">Reference proteome</keyword>
<reference evidence="3 4" key="1">
    <citation type="submission" date="2019-12" db="EMBL/GenBank/DDBJ databases">
        <authorList>
            <person name="Alioto T."/>
            <person name="Alioto T."/>
            <person name="Gomez Garrido J."/>
        </authorList>
    </citation>
    <scope>NUCLEOTIDE SEQUENCE [LARGE SCALE GENOMIC DNA]</scope>
</reference>
<gene>
    <name evidence="3" type="ORF">OLEA9_A053082</name>
</gene>
<dbReference type="PROSITE" id="PS51489">
    <property type="entry name" value="BUB1_N"/>
    <property type="match status" value="1"/>
</dbReference>
<evidence type="ECO:0000256" key="1">
    <source>
        <dbReference type="SAM" id="MobiDB-lite"/>
    </source>
</evidence>
<dbReference type="InterPro" id="IPR015661">
    <property type="entry name" value="Bub1/Mad3"/>
</dbReference>
<feature type="region of interest" description="Disordered" evidence="1">
    <location>
        <begin position="358"/>
        <end position="377"/>
    </location>
</feature>
<dbReference type="FunFam" id="1.25.40.430:FF:000005">
    <property type="entry name" value="Mad3/BUB1 homology region 1"/>
    <property type="match status" value="1"/>
</dbReference>
<proteinExistence type="predicted"/>
<feature type="domain" description="BUB1 N-terminal" evidence="2">
    <location>
        <begin position="16"/>
        <end position="172"/>
    </location>
</feature>
<dbReference type="Gramene" id="OE9A053082T1">
    <property type="protein sequence ID" value="OE9A053082C1"/>
    <property type="gene ID" value="OE9A053082"/>
</dbReference>
<dbReference type="InterPro" id="IPR013212">
    <property type="entry name" value="Mad3/Bub1_I"/>
</dbReference>
<dbReference type="EMBL" id="CACTIH010005590">
    <property type="protein sequence ID" value="CAA2998344.1"/>
    <property type="molecule type" value="Genomic_DNA"/>
</dbReference>
<dbReference type="GO" id="GO:0004672">
    <property type="term" value="F:protein kinase activity"/>
    <property type="evidence" value="ECO:0007669"/>
    <property type="project" value="TreeGrafter"/>
</dbReference>
<accession>A0A8S0T1Z5</accession>
<dbReference type="Gene3D" id="1.25.40.430">
    <property type="match status" value="1"/>
</dbReference>
<organism evidence="3 4">
    <name type="scientific">Olea europaea subsp. europaea</name>
    <dbReference type="NCBI Taxonomy" id="158383"/>
    <lineage>
        <taxon>Eukaryota</taxon>
        <taxon>Viridiplantae</taxon>
        <taxon>Streptophyta</taxon>
        <taxon>Embryophyta</taxon>
        <taxon>Tracheophyta</taxon>
        <taxon>Spermatophyta</taxon>
        <taxon>Magnoliopsida</taxon>
        <taxon>eudicotyledons</taxon>
        <taxon>Gunneridae</taxon>
        <taxon>Pentapetalae</taxon>
        <taxon>asterids</taxon>
        <taxon>lamiids</taxon>
        <taxon>Lamiales</taxon>
        <taxon>Oleaceae</taxon>
        <taxon>Oleeae</taxon>
        <taxon>Olea</taxon>
    </lineage>
</organism>
<evidence type="ECO:0000259" key="2">
    <source>
        <dbReference type="PROSITE" id="PS51489"/>
    </source>
</evidence>
<sequence>MSNDNNTLFNNLFSSIISDIKSYNGNDPLLPWIRGIKKMKDSVPPQLLKEKLPRFLQKCAENFQTDRRYSNDLRYLRVWLQLMDFVDDPKAVLKTMEMNRIGMRKSLFYQAYALYYEKIKKFDAAEKIYHLGVQNLAEPADELQKAYEQFLHRMKRHRNKRIQNDEVEEKNESACRTDEQTVGAWLGECSLEMQPESVYAENMIKQSKSSENELPIEEANHKHIAANSNNVELLKNRQLKKVIMSDCRGKSYLEETKVKHRTKKFGGEDTVVTKFVDTAIVGQSNAEDSRHHGLVEPTINTKEAINAINSMFREPLVPSIAGRTSDRSQLKTGESFNNEIKVYDEKSLETEIVLCQQKPTKYSSKPPPRSDSNQPVHKPFQIYMDDEESHEKEIQVEISAEGVIHGNDFPFSIPNDLSECSKDLDARRRPQAGQQEDTVVFRFVGSTISDEPEVENVCHHGLVEPTINLKEAMKDINSMFGKPIEFTRKSRMKKQDRITDVKNSSDVFLILPDDEFDNENAMNDVNNMFQKPIEFSRTSQPNKHDDVPNHVKTTSCSGFLILPDEELDNEQGSSLSSLSARNEHDLFEQTLCTKEAMAEISKMFAMPMDM</sequence>
<dbReference type="Pfam" id="PF08311">
    <property type="entry name" value="Mad3_BUB1_I"/>
    <property type="match status" value="1"/>
</dbReference>
<dbReference type="AlphaFoldDB" id="A0A8S0T1Z5"/>
<evidence type="ECO:0000313" key="4">
    <source>
        <dbReference type="Proteomes" id="UP000594638"/>
    </source>
</evidence>
<dbReference type="SMART" id="SM00777">
    <property type="entry name" value="Mad3_BUB1_I"/>
    <property type="match status" value="1"/>
</dbReference>
<dbReference type="Proteomes" id="UP000594638">
    <property type="component" value="Unassembled WGS sequence"/>
</dbReference>
<comment type="caution">
    <text evidence="3">The sequence shown here is derived from an EMBL/GenBank/DDBJ whole genome shotgun (WGS) entry which is preliminary data.</text>
</comment>
<dbReference type="GO" id="GO:0051754">
    <property type="term" value="P:meiotic sister chromatid cohesion, centromeric"/>
    <property type="evidence" value="ECO:0007669"/>
    <property type="project" value="TreeGrafter"/>
</dbReference>
<dbReference type="PANTHER" id="PTHR14030">
    <property type="entry name" value="MITOTIC CHECKPOINT SERINE/THREONINE-PROTEIN KINASE BUB1"/>
    <property type="match status" value="1"/>
</dbReference>
<dbReference type="PANTHER" id="PTHR14030:SF2">
    <property type="entry name" value="OS11G0128700 PROTEIN"/>
    <property type="match status" value="1"/>
</dbReference>
<protein>
    <recommendedName>
        <fullName evidence="2">BUB1 N-terminal domain-containing protein</fullName>
    </recommendedName>
</protein>
<dbReference type="Gramene" id="OE9A053082T4">
    <property type="protein sequence ID" value="OE9A053082C4"/>
    <property type="gene ID" value="OE9A053082"/>
</dbReference>
<dbReference type="OrthoDB" id="248495at2759"/>
<evidence type="ECO:0000313" key="3">
    <source>
        <dbReference type="EMBL" id="CAA2998344.1"/>
    </source>
</evidence>